<protein>
    <submittedName>
        <fullName evidence="1">Uncharacterized protein</fullName>
    </submittedName>
</protein>
<accession>A0A0F8YMY8</accession>
<dbReference type="EMBL" id="LAZR01068546">
    <property type="protein sequence ID" value="KKK49431.1"/>
    <property type="molecule type" value="Genomic_DNA"/>
</dbReference>
<organism evidence="1">
    <name type="scientific">marine sediment metagenome</name>
    <dbReference type="NCBI Taxonomy" id="412755"/>
    <lineage>
        <taxon>unclassified sequences</taxon>
        <taxon>metagenomes</taxon>
        <taxon>ecological metagenomes</taxon>
    </lineage>
</organism>
<evidence type="ECO:0000313" key="1">
    <source>
        <dbReference type="EMBL" id="KKK49431.1"/>
    </source>
</evidence>
<comment type="caution">
    <text evidence="1">The sequence shown here is derived from an EMBL/GenBank/DDBJ whole genome shotgun (WGS) entry which is preliminary data.</text>
</comment>
<proteinExistence type="predicted"/>
<gene>
    <name evidence="1" type="ORF">LCGC14_3135140</name>
</gene>
<name>A0A0F8YMY8_9ZZZZ</name>
<reference evidence="1" key="1">
    <citation type="journal article" date="2015" name="Nature">
        <title>Complex archaea that bridge the gap between prokaryotes and eukaryotes.</title>
        <authorList>
            <person name="Spang A."/>
            <person name="Saw J.H."/>
            <person name="Jorgensen S.L."/>
            <person name="Zaremba-Niedzwiedzka K."/>
            <person name="Martijn J."/>
            <person name="Lind A.E."/>
            <person name="van Eijk R."/>
            <person name="Schleper C."/>
            <person name="Guy L."/>
            <person name="Ettema T.J."/>
        </authorList>
    </citation>
    <scope>NUCLEOTIDE SEQUENCE</scope>
</reference>
<sequence>MKTADWILEGYDSEEEYNKAKGIKAKKKGKKTFNLRRCPKCNSDDVKVIVGFDRKGEWECSKCKWEGKDLKEEELKEEEFLKYLDDKGEKVS</sequence>
<dbReference type="AlphaFoldDB" id="A0A0F8YMY8"/>